<proteinExistence type="predicted"/>
<reference evidence="2 3" key="1">
    <citation type="submission" date="2019-09" db="EMBL/GenBank/DDBJ databases">
        <authorList>
            <person name="Chandra G."/>
            <person name="Truman W A."/>
        </authorList>
    </citation>
    <scope>NUCLEOTIDE SEQUENCE [LARGE SCALE GENOMIC DNA]</scope>
    <source>
        <strain evidence="2">PS938</strain>
    </source>
</reference>
<feature type="compositionally biased region" description="Polar residues" evidence="1">
    <location>
        <begin position="31"/>
        <end position="44"/>
    </location>
</feature>
<evidence type="ECO:0000313" key="2">
    <source>
        <dbReference type="EMBL" id="VVQ03426.1"/>
    </source>
</evidence>
<feature type="region of interest" description="Disordered" evidence="1">
    <location>
        <begin position="22"/>
        <end position="44"/>
    </location>
</feature>
<dbReference type="Proteomes" id="UP000327191">
    <property type="component" value="Unassembled WGS sequence"/>
</dbReference>
<accession>A0A5E7TZZ2</accession>
<dbReference type="EMBL" id="CABVJE010000011">
    <property type="protein sequence ID" value="VVQ03426.1"/>
    <property type="molecule type" value="Genomic_DNA"/>
</dbReference>
<gene>
    <name evidence="2" type="ORF">PS938_02709</name>
</gene>
<name>A0A5E7TZZ2_PSEFL</name>
<dbReference type="AlphaFoldDB" id="A0A5E7TZZ2"/>
<organism evidence="2 3">
    <name type="scientific">Pseudomonas fluorescens</name>
    <dbReference type="NCBI Taxonomy" id="294"/>
    <lineage>
        <taxon>Bacteria</taxon>
        <taxon>Pseudomonadati</taxon>
        <taxon>Pseudomonadota</taxon>
        <taxon>Gammaproteobacteria</taxon>
        <taxon>Pseudomonadales</taxon>
        <taxon>Pseudomonadaceae</taxon>
        <taxon>Pseudomonas</taxon>
    </lineage>
</organism>
<sequence length="44" mass="5179">MEKTPKRAGRHPELRHILINDHPFMDESNRSGHSAANLNENYMY</sequence>
<evidence type="ECO:0000313" key="3">
    <source>
        <dbReference type="Proteomes" id="UP000327191"/>
    </source>
</evidence>
<protein>
    <submittedName>
        <fullName evidence="2">Uncharacterized protein</fullName>
    </submittedName>
</protein>
<evidence type="ECO:0000256" key="1">
    <source>
        <dbReference type="SAM" id="MobiDB-lite"/>
    </source>
</evidence>